<comment type="subcellular location">
    <subcellularLocation>
        <location evidence="1">Membrane</location>
        <topology evidence="1">Multi-pass membrane protein</topology>
    </subcellularLocation>
</comment>
<proteinExistence type="inferred from homology"/>
<evidence type="ECO:0000256" key="4">
    <source>
        <dbReference type="ARBA" id="ARBA00022847"/>
    </source>
</evidence>
<sequence length="64" mass="6873">MILALLWPKMSRAGAFAGIIVGGVTVVVWKQLSGGIFDLYEIVPGFLFALIAIVAVSKWKPQNA</sequence>
<evidence type="ECO:0000256" key="2">
    <source>
        <dbReference type="ARBA" id="ARBA00006434"/>
    </source>
</evidence>
<comment type="similarity">
    <text evidence="2">Belongs to the sodium:solute symporter (SSF) (TC 2.A.21) family.</text>
</comment>
<evidence type="ECO:0000256" key="7">
    <source>
        <dbReference type="ARBA" id="ARBA00023201"/>
    </source>
</evidence>
<reference evidence="9 10" key="1">
    <citation type="submission" date="2018-04" db="EMBL/GenBank/DDBJ databases">
        <title>Complete genome sequence of Hydrogenophilus thermoluteolus TH-1.</title>
        <authorList>
            <person name="Arai H."/>
        </authorList>
    </citation>
    <scope>NUCLEOTIDE SEQUENCE [LARGE SCALE GENOMIC DNA]</scope>
    <source>
        <strain evidence="9 10">TH-1</strain>
    </source>
</reference>
<dbReference type="GO" id="GO:0015293">
    <property type="term" value="F:symporter activity"/>
    <property type="evidence" value="ECO:0007669"/>
    <property type="project" value="UniProtKB-KW"/>
</dbReference>
<dbReference type="InterPro" id="IPR001734">
    <property type="entry name" value="Na/solute_symporter"/>
</dbReference>
<evidence type="ECO:0000256" key="6">
    <source>
        <dbReference type="ARBA" id="ARBA00023136"/>
    </source>
</evidence>
<keyword evidence="5 8" id="KW-1133">Transmembrane helix</keyword>
<dbReference type="KEGG" id="htl:HPTL_0076"/>
<keyword evidence="3 8" id="KW-0812">Transmembrane</keyword>
<dbReference type="Gene3D" id="1.20.1730.10">
    <property type="entry name" value="Sodium/glucose cotransporter"/>
    <property type="match status" value="1"/>
</dbReference>
<protein>
    <submittedName>
        <fullName evidence="9">Sodium/proline symporter</fullName>
    </submittedName>
</protein>
<dbReference type="AlphaFoldDB" id="A0A2Z6DV80"/>
<dbReference type="OrthoDB" id="9789704at2"/>
<dbReference type="InterPro" id="IPR018212">
    <property type="entry name" value="Na/solute_symporter_CS"/>
</dbReference>
<keyword evidence="7" id="KW-0739">Sodium transport</keyword>
<dbReference type="GO" id="GO:0006814">
    <property type="term" value="P:sodium ion transport"/>
    <property type="evidence" value="ECO:0007669"/>
    <property type="project" value="UniProtKB-KW"/>
</dbReference>
<keyword evidence="4" id="KW-0769">Symport</keyword>
<name>A0A2Z6DV80_HYDTE</name>
<dbReference type="Proteomes" id="UP000262004">
    <property type="component" value="Chromosome"/>
</dbReference>
<dbReference type="GO" id="GO:0016020">
    <property type="term" value="C:membrane"/>
    <property type="evidence" value="ECO:0007669"/>
    <property type="project" value="UniProtKB-SubCell"/>
</dbReference>
<dbReference type="PROSITE" id="PS00457">
    <property type="entry name" value="NA_SOLUT_SYMP_2"/>
    <property type="match status" value="1"/>
</dbReference>
<dbReference type="EMBL" id="AP018558">
    <property type="protein sequence ID" value="BBD76346.1"/>
    <property type="molecule type" value="Genomic_DNA"/>
</dbReference>
<gene>
    <name evidence="9" type="ORF">HPTL_0076</name>
</gene>
<evidence type="ECO:0000313" key="9">
    <source>
        <dbReference type="EMBL" id="BBD76346.1"/>
    </source>
</evidence>
<evidence type="ECO:0000256" key="3">
    <source>
        <dbReference type="ARBA" id="ARBA00022692"/>
    </source>
</evidence>
<organism evidence="9 10">
    <name type="scientific">Hydrogenophilus thermoluteolus</name>
    <name type="common">Pseudomonas hydrogenothermophila</name>
    <dbReference type="NCBI Taxonomy" id="297"/>
    <lineage>
        <taxon>Bacteria</taxon>
        <taxon>Pseudomonadati</taxon>
        <taxon>Pseudomonadota</taxon>
        <taxon>Hydrogenophilia</taxon>
        <taxon>Hydrogenophilales</taxon>
        <taxon>Hydrogenophilaceae</taxon>
        <taxon>Hydrogenophilus</taxon>
    </lineage>
</organism>
<keyword evidence="7" id="KW-0406">Ion transport</keyword>
<keyword evidence="6 8" id="KW-0472">Membrane</keyword>
<dbReference type="PROSITE" id="PS50283">
    <property type="entry name" value="NA_SOLUT_SYMP_3"/>
    <property type="match status" value="1"/>
</dbReference>
<keyword evidence="10" id="KW-1185">Reference proteome</keyword>
<evidence type="ECO:0000256" key="1">
    <source>
        <dbReference type="ARBA" id="ARBA00004141"/>
    </source>
</evidence>
<feature type="transmembrane region" description="Helical" evidence="8">
    <location>
        <begin position="12"/>
        <end position="29"/>
    </location>
</feature>
<accession>A0A2Z6DV80</accession>
<dbReference type="InterPro" id="IPR038377">
    <property type="entry name" value="Na/Glc_symporter_sf"/>
</dbReference>
<evidence type="ECO:0000256" key="5">
    <source>
        <dbReference type="ARBA" id="ARBA00022989"/>
    </source>
</evidence>
<keyword evidence="4" id="KW-0813">Transport</keyword>
<evidence type="ECO:0000313" key="10">
    <source>
        <dbReference type="Proteomes" id="UP000262004"/>
    </source>
</evidence>
<feature type="transmembrane region" description="Helical" evidence="8">
    <location>
        <begin position="35"/>
        <end position="56"/>
    </location>
</feature>
<keyword evidence="7" id="KW-0915">Sodium</keyword>
<evidence type="ECO:0000256" key="8">
    <source>
        <dbReference type="SAM" id="Phobius"/>
    </source>
</evidence>